<dbReference type="GO" id="GO:0046872">
    <property type="term" value="F:metal ion binding"/>
    <property type="evidence" value="ECO:0007669"/>
    <property type="project" value="UniProtKB-KW"/>
</dbReference>
<keyword evidence="7" id="KW-1185">Reference proteome</keyword>
<evidence type="ECO:0000313" key="7">
    <source>
        <dbReference type="Proteomes" id="UP000070163"/>
    </source>
</evidence>
<proteinExistence type="predicted"/>
<dbReference type="InterPro" id="IPR051257">
    <property type="entry name" value="Diverse_CBS-Domain"/>
</dbReference>
<feature type="domain" description="CBS" evidence="4">
    <location>
        <begin position="1"/>
        <end position="60"/>
    </location>
</feature>
<feature type="binding site" evidence="3">
    <location>
        <position position="141"/>
    </location>
    <ligand>
        <name>Fe cation</name>
        <dbReference type="ChEBI" id="CHEBI:24875"/>
    </ligand>
</feature>
<dbReference type="SUPFAM" id="SSF54631">
    <property type="entry name" value="CBS-domain pair"/>
    <property type="match status" value="1"/>
</dbReference>
<feature type="domain" description="ACP-type MB" evidence="5">
    <location>
        <begin position="136"/>
        <end position="169"/>
    </location>
</feature>
<evidence type="ECO:0000256" key="3">
    <source>
        <dbReference type="PROSITE-ProRule" id="PRU01249"/>
    </source>
</evidence>
<feature type="binding site" evidence="3">
    <location>
        <position position="163"/>
    </location>
    <ligand>
        <name>Zn(2+)</name>
        <dbReference type="ChEBI" id="CHEBI:29105"/>
    </ligand>
</feature>
<feature type="binding site" evidence="3">
    <location>
        <position position="144"/>
    </location>
    <ligand>
        <name>Fe cation</name>
        <dbReference type="ChEBI" id="CHEBI:24875"/>
    </ligand>
</feature>
<reference evidence="6 7" key="1">
    <citation type="journal article" date="2016" name="Sci. Rep.">
        <title>Metabolic traits of an uncultured archaeal lineage -MSBL1- from brine pools of the Red Sea.</title>
        <authorList>
            <person name="Mwirichia R."/>
            <person name="Alam I."/>
            <person name="Rashid M."/>
            <person name="Vinu M."/>
            <person name="Ba-Alawi W."/>
            <person name="Anthony Kamau A."/>
            <person name="Kamanda Ngugi D."/>
            <person name="Goker M."/>
            <person name="Klenk H.P."/>
            <person name="Bajic V."/>
            <person name="Stingl U."/>
        </authorList>
    </citation>
    <scope>NUCLEOTIDE SEQUENCE [LARGE SCALE GENOMIC DNA]</scope>
    <source>
        <strain evidence="6">SCGC-AAA259A05</strain>
    </source>
</reference>
<feature type="domain" description="CBS" evidence="4">
    <location>
        <begin position="66"/>
        <end position="121"/>
    </location>
</feature>
<dbReference type="Gene3D" id="3.10.580.10">
    <property type="entry name" value="CBS-domain"/>
    <property type="match status" value="1"/>
</dbReference>
<keyword evidence="1 2" id="KW-0129">CBS domain</keyword>
<accession>A0A133U8E4</accession>
<gene>
    <name evidence="6" type="ORF">AKJ57_04145</name>
</gene>
<feature type="binding site" evidence="3">
    <location>
        <position position="160"/>
    </location>
    <ligand>
        <name>Fe cation</name>
        <dbReference type="ChEBI" id="CHEBI:24875"/>
    </ligand>
</feature>
<evidence type="ECO:0008006" key="8">
    <source>
        <dbReference type="Google" id="ProtNLM"/>
    </source>
</evidence>
<dbReference type="InterPro" id="IPR044065">
    <property type="entry name" value="ACP_MB"/>
</dbReference>
<feature type="binding site" evidence="3">
    <location>
        <position position="141"/>
    </location>
    <ligand>
        <name>Zn(2+)</name>
        <dbReference type="ChEBI" id="CHEBI:29105"/>
    </ligand>
</feature>
<dbReference type="AlphaFoldDB" id="A0A133U8E4"/>
<name>A0A133U8E4_9EURY</name>
<evidence type="ECO:0000256" key="1">
    <source>
        <dbReference type="ARBA" id="ARBA00023122"/>
    </source>
</evidence>
<dbReference type="Proteomes" id="UP000070163">
    <property type="component" value="Unassembled WGS sequence"/>
</dbReference>
<protein>
    <recommendedName>
        <fullName evidence="8">Inosine-5-monophosphate dehydrogenase</fullName>
    </recommendedName>
</protein>
<keyword evidence="3" id="KW-0862">Zinc</keyword>
<dbReference type="InterPro" id="IPR046342">
    <property type="entry name" value="CBS_dom_sf"/>
</dbReference>
<dbReference type="PROSITE" id="PS51371">
    <property type="entry name" value="CBS"/>
    <property type="match status" value="2"/>
</dbReference>
<dbReference type="PROSITE" id="PS51901">
    <property type="entry name" value="ACP_MB"/>
    <property type="match status" value="1"/>
</dbReference>
<evidence type="ECO:0000313" key="6">
    <source>
        <dbReference type="EMBL" id="KXA90448.1"/>
    </source>
</evidence>
<keyword evidence="3" id="KW-0479">Metal-binding</keyword>
<feature type="binding site" evidence="3">
    <location>
        <position position="160"/>
    </location>
    <ligand>
        <name>Zn(2+)</name>
        <dbReference type="ChEBI" id="CHEBI:29105"/>
    </ligand>
</feature>
<evidence type="ECO:0000259" key="5">
    <source>
        <dbReference type="PROSITE" id="PS51901"/>
    </source>
</evidence>
<comment type="caution">
    <text evidence="6">The sequence shown here is derived from an EMBL/GenBank/DDBJ whole genome shotgun (WGS) entry which is preliminary data.</text>
</comment>
<organism evidence="6 7">
    <name type="scientific">candidate division MSBL1 archaeon SCGC-AAA259A05</name>
    <dbReference type="NCBI Taxonomy" id="1698259"/>
    <lineage>
        <taxon>Archaea</taxon>
        <taxon>Methanobacteriati</taxon>
        <taxon>Methanobacteriota</taxon>
        <taxon>candidate division MSBL1</taxon>
    </lineage>
</organism>
<feature type="binding site" evidence="3">
    <location>
        <position position="144"/>
    </location>
    <ligand>
        <name>Zn(2+)</name>
        <dbReference type="ChEBI" id="CHEBI:29105"/>
    </ligand>
</feature>
<dbReference type="PANTHER" id="PTHR43080:SF2">
    <property type="entry name" value="CBS DOMAIN-CONTAINING PROTEIN"/>
    <property type="match status" value="1"/>
</dbReference>
<evidence type="ECO:0000256" key="2">
    <source>
        <dbReference type="PROSITE-ProRule" id="PRU00703"/>
    </source>
</evidence>
<evidence type="ECO:0000259" key="4">
    <source>
        <dbReference type="PROSITE" id="PS51371"/>
    </source>
</evidence>
<sequence length="169" mass="18271">MIMDVEAVETSTSVVEIGKIMGEKEIGSVVVTQNGDAVGIICERDMLDKVITVDARPGELTAEDIMEEPLTTVEPGENLLDAIRLMVQNNIGHLPVVENGSLAGILTVQDVLKATPEILETLPAREERKGATKELSGEGVCEICGEVRSSLVEYNGKWICRECQDFLTG</sequence>
<dbReference type="EMBL" id="LHXJ01000047">
    <property type="protein sequence ID" value="KXA90448.1"/>
    <property type="molecule type" value="Genomic_DNA"/>
</dbReference>
<dbReference type="Pfam" id="PF00571">
    <property type="entry name" value="CBS"/>
    <property type="match status" value="2"/>
</dbReference>
<dbReference type="PANTHER" id="PTHR43080">
    <property type="entry name" value="CBS DOMAIN-CONTAINING PROTEIN CBSX3, MITOCHONDRIAL"/>
    <property type="match status" value="1"/>
</dbReference>
<dbReference type="SMART" id="SM00116">
    <property type="entry name" value="CBS"/>
    <property type="match status" value="2"/>
</dbReference>
<dbReference type="InterPro" id="IPR000644">
    <property type="entry name" value="CBS_dom"/>
</dbReference>
<keyword evidence="3" id="KW-0408">Iron</keyword>
<feature type="binding site" evidence="3">
    <location>
        <position position="163"/>
    </location>
    <ligand>
        <name>Fe cation</name>
        <dbReference type="ChEBI" id="CHEBI:24875"/>
    </ligand>
</feature>